<gene>
    <name evidence="8" type="ORF">BDV96DRAFT_514979</name>
</gene>
<keyword evidence="9" id="KW-1185">Reference proteome</keyword>
<accession>A0A6A5ZIK2</accession>
<dbReference type="Gene3D" id="1.20.1250.20">
    <property type="entry name" value="MFS general substrate transporter like domains"/>
    <property type="match status" value="1"/>
</dbReference>
<evidence type="ECO:0000256" key="2">
    <source>
        <dbReference type="ARBA" id="ARBA00022692"/>
    </source>
</evidence>
<dbReference type="PRINTS" id="PR01036">
    <property type="entry name" value="TCRTETB"/>
</dbReference>
<evidence type="ECO:0000256" key="5">
    <source>
        <dbReference type="SAM" id="MobiDB-lite"/>
    </source>
</evidence>
<dbReference type="InterPro" id="IPR036259">
    <property type="entry name" value="MFS_trans_sf"/>
</dbReference>
<protein>
    <submittedName>
        <fullName evidence="8">Putative MFS multidrug transporter</fullName>
    </submittedName>
</protein>
<evidence type="ECO:0000256" key="3">
    <source>
        <dbReference type="ARBA" id="ARBA00022989"/>
    </source>
</evidence>
<dbReference type="PANTHER" id="PTHR23501">
    <property type="entry name" value="MAJOR FACILITATOR SUPERFAMILY"/>
    <property type="match status" value="1"/>
</dbReference>
<dbReference type="Proteomes" id="UP000799770">
    <property type="component" value="Unassembled WGS sequence"/>
</dbReference>
<dbReference type="EMBL" id="ML977315">
    <property type="protein sequence ID" value="KAF2119430.1"/>
    <property type="molecule type" value="Genomic_DNA"/>
</dbReference>
<keyword evidence="4 6" id="KW-0472">Membrane</keyword>
<feature type="transmembrane region" description="Helical" evidence="6">
    <location>
        <begin position="410"/>
        <end position="433"/>
    </location>
</feature>
<reference evidence="8" key="1">
    <citation type="journal article" date="2020" name="Stud. Mycol.">
        <title>101 Dothideomycetes genomes: a test case for predicting lifestyles and emergence of pathogens.</title>
        <authorList>
            <person name="Haridas S."/>
            <person name="Albert R."/>
            <person name="Binder M."/>
            <person name="Bloem J."/>
            <person name="Labutti K."/>
            <person name="Salamov A."/>
            <person name="Andreopoulos B."/>
            <person name="Baker S."/>
            <person name="Barry K."/>
            <person name="Bills G."/>
            <person name="Bluhm B."/>
            <person name="Cannon C."/>
            <person name="Castanera R."/>
            <person name="Culley D."/>
            <person name="Daum C."/>
            <person name="Ezra D."/>
            <person name="Gonzalez J."/>
            <person name="Henrissat B."/>
            <person name="Kuo A."/>
            <person name="Liang C."/>
            <person name="Lipzen A."/>
            <person name="Lutzoni F."/>
            <person name="Magnuson J."/>
            <person name="Mondo S."/>
            <person name="Nolan M."/>
            <person name="Ohm R."/>
            <person name="Pangilinan J."/>
            <person name="Park H.-J."/>
            <person name="Ramirez L."/>
            <person name="Alfaro M."/>
            <person name="Sun H."/>
            <person name="Tritt A."/>
            <person name="Yoshinaga Y."/>
            <person name="Zwiers L.-H."/>
            <person name="Turgeon B."/>
            <person name="Goodwin S."/>
            <person name="Spatafora J."/>
            <person name="Crous P."/>
            <person name="Grigoriev I."/>
        </authorList>
    </citation>
    <scope>NUCLEOTIDE SEQUENCE</scope>
    <source>
        <strain evidence="8">CBS 627.86</strain>
    </source>
</reference>
<dbReference type="AlphaFoldDB" id="A0A6A5ZIK2"/>
<dbReference type="PANTHER" id="PTHR23501:SF59">
    <property type="entry name" value="MAJOR FACILITATOR SUPERFAMILY (MFS) PROFILE DOMAIN-CONTAINING PROTEIN-RELATED"/>
    <property type="match status" value="1"/>
</dbReference>
<dbReference type="Gene3D" id="1.20.1720.10">
    <property type="entry name" value="Multidrug resistance protein D"/>
    <property type="match status" value="1"/>
</dbReference>
<feature type="transmembrane region" description="Helical" evidence="6">
    <location>
        <begin position="488"/>
        <end position="507"/>
    </location>
</feature>
<evidence type="ECO:0000313" key="9">
    <source>
        <dbReference type="Proteomes" id="UP000799770"/>
    </source>
</evidence>
<dbReference type="SUPFAM" id="SSF103473">
    <property type="entry name" value="MFS general substrate transporter"/>
    <property type="match status" value="1"/>
</dbReference>
<feature type="transmembrane region" description="Helical" evidence="6">
    <location>
        <begin position="373"/>
        <end position="398"/>
    </location>
</feature>
<name>A0A6A5ZIK2_9PLEO</name>
<evidence type="ECO:0000313" key="8">
    <source>
        <dbReference type="EMBL" id="KAF2119430.1"/>
    </source>
</evidence>
<feature type="transmembrane region" description="Helical" evidence="6">
    <location>
        <begin position="59"/>
        <end position="77"/>
    </location>
</feature>
<feature type="transmembrane region" description="Helical" evidence="6">
    <location>
        <begin position="277"/>
        <end position="303"/>
    </location>
</feature>
<feature type="transmembrane region" description="Helical" evidence="6">
    <location>
        <begin position="146"/>
        <end position="164"/>
    </location>
</feature>
<feature type="transmembrane region" description="Helical" evidence="6">
    <location>
        <begin position="212"/>
        <end position="234"/>
    </location>
</feature>
<organism evidence="8 9">
    <name type="scientific">Lophiotrema nucula</name>
    <dbReference type="NCBI Taxonomy" id="690887"/>
    <lineage>
        <taxon>Eukaryota</taxon>
        <taxon>Fungi</taxon>
        <taxon>Dikarya</taxon>
        <taxon>Ascomycota</taxon>
        <taxon>Pezizomycotina</taxon>
        <taxon>Dothideomycetes</taxon>
        <taxon>Pleosporomycetidae</taxon>
        <taxon>Pleosporales</taxon>
        <taxon>Lophiotremataceae</taxon>
        <taxon>Lophiotrema</taxon>
    </lineage>
</organism>
<feature type="transmembrane region" description="Helical" evidence="6">
    <location>
        <begin position="348"/>
        <end position="367"/>
    </location>
</feature>
<feature type="transmembrane region" description="Helical" evidence="6">
    <location>
        <begin position="121"/>
        <end position="139"/>
    </location>
</feature>
<keyword evidence="3 6" id="KW-1133">Transmembrane helix</keyword>
<dbReference type="Pfam" id="PF07690">
    <property type="entry name" value="MFS_1"/>
    <property type="match status" value="1"/>
</dbReference>
<feature type="domain" description="Major facilitator superfamily (MFS) profile" evidence="7">
    <location>
        <begin position="22"/>
        <end position="512"/>
    </location>
</feature>
<evidence type="ECO:0000256" key="6">
    <source>
        <dbReference type="SAM" id="Phobius"/>
    </source>
</evidence>
<dbReference type="GO" id="GO:0005886">
    <property type="term" value="C:plasma membrane"/>
    <property type="evidence" value="ECO:0007669"/>
    <property type="project" value="TreeGrafter"/>
</dbReference>
<proteinExistence type="predicted"/>
<feature type="transmembrane region" description="Helical" evidence="6">
    <location>
        <begin position="176"/>
        <end position="200"/>
    </location>
</feature>
<dbReference type="InterPro" id="IPR011701">
    <property type="entry name" value="MFS"/>
</dbReference>
<feature type="transmembrane region" description="Helical" evidence="6">
    <location>
        <begin position="315"/>
        <end position="341"/>
    </location>
</feature>
<evidence type="ECO:0000256" key="4">
    <source>
        <dbReference type="ARBA" id="ARBA00023136"/>
    </source>
</evidence>
<evidence type="ECO:0000256" key="1">
    <source>
        <dbReference type="ARBA" id="ARBA00004141"/>
    </source>
</evidence>
<evidence type="ECO:0000259" key="7">
    <source>
        <dbReference type="PROSITE" id="PS50850"/>
    </source>
</evidence>
<keyword evidence="2 6" id="KW-0812">Transmembrane</keyword>
<dbReference type="OrthoDB" id="2351791at2759"/>
<dbReference type="PROSITE" id="PS50850">
    <property type="entry name" value="MFS"/>
    <property type="match status" value="1"/>
</dbReference>
<comment type="subcellular location">
    <subcellularLocation>
        <location evidence="1">Membrane</location>
        <topology evidence="1">Multi-pass membrane protein</topology>
    </subcellularLocation>
</comment>
<sequence length="539" mass="58139">MTSEVELDSTPKTQRGVGFWLAFGAVAITNLAAALDATTLSVALPAISTDIGGKSVEAFWAGTSYPLAQSALMLLWVSLSQCFGRRPILLLTTVIFGLGAVLAAVAHGYPLLLTGRTVQGVGGGGIVGLTTVIITDLVPLHERGQFYALVSSIWALGSTTGPIVGGALANAHAWRWIFWLNLPIVGIALLGISVFLKLNMRRRPLKEKLRELDYLGTTLFIASITSFLMAVTWGGTQYPWESWQTLVPLLLGVAGMIAFCVWEVFTSGPTLIPMSIFLNSSATILYLGSFFHGIILWALVYYMPEYFQSVKEYSAIMAGVAALPQTLTVVPCAVGVGIIVGKTGRYRWAIWLGWGLTTLGMGLLIYLKVETSVPAWIFLEMVSGLGVGLLFPSIALAVQASTPPEEAAMASTLVLWFRGFGQTLGVAIGGTIFQNRMKAELGNVPGFQGNTGAAANDVVRLIEKMKQLSSEDPQLSMLKYAFASSFKIIWAVMCAFAGVVFIASFFIKEYSMRQRHVTEQGYRRDGDTSASEERGSKPQ</sequence>
<dbReference type="GO" id="GO:0022857">
    <property type="term" value="F:transmembrane transporter activity"/>
    <property type="evidence" value="ECO:0007669"/>
    <property type="project" value="InterPro"/>
</dbReference>
<dbReference type="InterPro" id="IPR020846">
    <property type="entry name" value="MFS_dom"/>
</dbReference>
<feature type="transmembrane region" description="Helical" evidence="6">
    <location>
        <begin position="89"/>
        <end position="109"/>
    </location>
</feature>
<feature type="region of interest" description="Disordered" evidence="5">
    <location>
        <begin position="518"/>
        <end position="539"/>
    </location>
</feature>
<feature type="transmembrane region" description="Helical" evidence="6">
    <location>
        <begin position="20"/>
        <end position="47"/>
    </location>
</feature>
<feature type="transmembrane region" description="Helical" evidence="6">
    <location>
        <begin position="246"/>
        <end position="265"/>
    </location>
</feature>